<proteinExistence type="predicted"/>
<dbReference type="OrthoDB" id="769954at2"/>
<evidence type="ECO:0008006" key="5">
    <source>
        <dbReference type="Google" id="ProtNLM"/>
    </source>
</evidence>
<keyword evidence="1" id="KW-0175">Coiled coil</keyword>
<accession>A0A2V3ZR03</accession>
<evidence type="ECO:0000256" key="2">
    <source>
        <dbReference type="SAM" id="SignalP"/>
    </source>
</evidence>
<keyword evidence="4" id="KW-1185">Reference proteome</keyword>
<comment type="caution">
    <text evidence="3">The sequence shown here is derived from an EMBL/GenBank/DDBJ whole genome shotgun (WGS) entry which is preliminary data.</text>
</comment>
<evidence type="ECO:0000256" key="1">
    <source>
        <dbReference type="SAM" id="Coils"/>
    </source>
</evidence>
<evidence type="ECO:0000313" key="3">
    <source>
        <dbReference type="EMBL" id="PXX95012.1"/>
    </source>
</evidence>
<keyword evidence="2" id="KW-0732">Signal</keyword>
<name>A0A2V3ZR03_9BACT</name>
<dbReference type="EMBL" id="QFLI01000022">
    <property type="protein sequence ID" value="PXX95012.1"/>
    <property type="molecule type" value="Genomic_DNA"/>
</dbReference>
<feature type="chain" id="PRO_5015837105" description="BZIP transcription factor" evidence="2">
    <location>
        <begin position="20"/>
        <end position="273"/>
    </location>
</feature>
<reference evidence="3 4" key="1">
    <citation type="submission" date="2018-05" db="EMBL/GenBank/DDBJ databases">
        <title>Marinifilum breve JC075T sp. nov., a marine bacterium isolated from Yongle Blue Hole in the South China Sea.</title>
        <authorList>
            <person name="Fu T."/>
        </authorList>
    </citation>
    <scope>NUCLEOTIDE SEQUENCE [LARGE SCALE GENOMIC DNA]</scope>
    <source>
        <strain evidence="3 4">JC075</strain>
    </source>
</reference>
<gene>
    <name evidence="3" type="ORF">DF185_22810</name>
</gene>
<feature type="coiled-coil region" evidence="1">
    <location>
        <begin position="241"/>
        <end position="268"/>
    </location>
</feature>
<dbReference type="RefSeq" id="WP_110364050.1">
    <property type="nucleotide sequence ID" value="NZ_QFLI01000022.1"/>
</dbReference>
<protein>
    <recommendedName>
        <fullName evidence="5">BZIP transcription factor</fullName>
    </recommendedName>
</protein>
<evidence type="ECO:0000313" key="4">
    <source>
        <dbReference type="Proteomes" id="UP000248079"/>
    </source>
</evidence>
<feature type="signal peptide" evidence="2">
    <location>
        <begin position="1"/>
        <end position="19"/>
    </location>
</feature>
<dbReference type="AlphaFoldDB" id="A0A2V3ZR03"/>
<dbReference type="Proteomes" id="UP000248079">
    <property type="component" value="Unassembled WGS sequence"/>
</dbReference>
<organism evidence="3 4">
    <name type="scientific">Marinifilum breve</name>
    <dbReference type="NCBI Taxonomy" id="2184082"/>
    <lineage>
        <taxon>Bacteria</taxon>
        <taxon>Pseudomonadati</taxon>
        <taxon>Bacteroidota</taxon>
        <taxon>Bacteroidia</taxon>
        <taxon>Marinilabiliales</taxon>
        <taxon>Marinifilaceae</taxon>
    </lineage>
</organism>
<sequence>MIKKVLTISLVLICTSAFSQNGQIKTTSGTANNFYYKDGNVGIGTTTPQAKIEIKGTSGVYSDFANYEGTSLNSILPNGKMPSLIIDENLKGNLVSAVGGQVTYRGGLSFGLGGPGIYSVNPNPAGSPYYGEIRFHTTYWNGSNYSNADRMVIKINGNVGIGTITPGFKLDVQGTIRAQELKVDMQGADFVFEENYQLRSLEELENFVQENKHLPDVAPAKEMQENGVNQSEMNQKLLQKIEELTLYMIKMDKRMEFLENENLELKKKVHDSL</sequence>